<accession>A0A382A150</accession>
<sequence>DRWRDDLALAAAADVETALGAITPIDPVTT</sequence>
<evidence type="ECO:0000313" key="1">
    <source>
        <dbReference type="EMBL" id="SVA95248.1"/>
    </source>
</evidence>
<dbReference type="EMBL" id="UINC01023487">
    <property type="protein sequence ID" value="SVA95248.1"/>
    <property type="molecule type" value="Genomic_DNA"/>
</dbReference>
<feature type="non-terminal residue" evidence="1">
    <location>
        <position position="1"/>
    </location>
</feature>
<reference evidence="1" key="1">
    <citation type="submission" date="2018-05" db="EMBL/GenBank/DDBJ databases">
        <authorList>
            <person name="Lanie J.A."/>
            <person name="Ng W.-L."/>
            <person name="Kazmierczak K.M."/>
            <person name="Andrzejewski T.M."/>
            <person name="Davidsen T.M."/>
            <person name="Wayne K.J."/>
            <person name="Tettelin H."/>
            <person name="Glass J.I."/>
            <person name="Rusch D."/>
            <person name="Podicherti R."/>
            <person name="Tsui H.-C.T."/>
            <person name="Winkler M.E."/>
        </authorList>
    </citation>
    <scope>NUCLEOTIDE SEQUENCE</scope>
</reference>
<proteinExistence type="predicted"/>
<gene>
    <name evidence="1" type="ORF">METZ01_LOCUS148102</name>
</gene>
<organism evidence="1">
    <name type="scientific">marine metagenome</name>
    <dbReference type="NCBI Taxonomy" id="408172"/>
    <lineage>
        <taxon>unclassified sequences</taxon>
        <taxon>metagenomes</taxon>
        <taxon>ecological metagenomes</taxon>
    </lineage>
</organism>
<protein>
    <submittedName>
        <fullName evidence="1">Uncharacterized protein</fullName>
    </submittedName>
</protein>
<dbReference type="AlphaFoldDB" id="A0A382A150"/>
<name>A0A382A150_9ZZZZ</name>